<organism evidence="1 2">
    <name type="scientific">Tardiphaga alba</name>
    <dbReference type="NCBI Taxonomy" id="340268"/>
    <lineage>
        <taxon>Bacteria</taxon>
        <taxon>Pseudomonadati</taxon>
        <taxon>Pseudomonadota</taxon>
        <taxon>Alphaproteobacteria</taxon>
        <taxon>Hyphomicrobiales</taxon>
        <taxon>Nitrobacteraceae</taxon>
        <taxon>Tardiphaga</taxon>
    </lineage>
</organism>
<sequence>MTTRSRRESITFKHPFRLASIDRLLPAGTYDVVTDEEMIEGLSFASYRRVATMITVPCAPPHGNSMEMMSIGSLELSDAQRIDASAPNDG</sequence>
<evidence type="ECO:0000313" key="2">
    <source>
        <dbReference type="Proteomes" id="UP000682843"/>
    </source>
</evidence>
<reference evidence="1 2" key="1">
    <citation type="submission" date="2019-02" db="EMBL/GenBank/DDBJ databases">
        <title>Emended description of the genus Rhodopseudomonas and description of Rhodopseudomonas albus sp. nov., a non-phototrophic, heavy-metal-tolerant bacterium isolated from garden soil.</title>
        <authorList>
            <person name="Bao Z."/>
            <person name="Cao W.W."/>
            <person name="Sato Y."/>
            <person name="Nishizawa T."/>
            <person name="Zhao J."/>
            <person name="Guo Y."/>
            <person name="Ohta H."/>
        </authorList>
    </citation>
    <scope>NUCLEOTIDE SEQUENCE [LARGE SCALE GENOMIC DNA]</scope>
    <source>
        <strain evidence="1 2">SK50-23</strain>
    </source>
</reference>
<keyword evidence="2" id="KW-1185">Reference proteome</keyword>
<proteinExistence type="predicted"/>
<name>A0ABX8AB94_9BRAD</name>
<accession>A0ABX8AB94</accession>
<dbReference type="RefSeq" id="WP_211909347.1">
    <property type="nucleotide sequence ID" value="NZ_CP036498.1"/>
</dbReference>
<evidence type="ECO:0000313" key="1">
    <source>
        <dbReference type="EMBL" id="QUS40757.1"/>
    </source>
</evidence>
<protein>
    <submittedName>
        <fullName evidence="1">Uncharacterized protein</fullName>
    </submittedName>
</protein>
<dbReference type="Proteomes" id="UP000682843">
    <property type="component" value="Chromosome"/>
</dbReference>
<dbReference type="EMBL" id="CP036498">
    <property type="protein sequence ID" value="QUS40757.1"/>
    <property type="molecule type" value="Genomic_DNA"/>
</dbReference>
<gene>
    <name evidence="1" type="ORF">RPMA_19400</name>
</gene>